<feature type="domain" description="HNH" evidence="1">
    <location>
        <begin position="65"/>
        <end position="111"/>
    </location>
</feature>
<dbReference type="Pfam" id="PF01844">
    <property type="entry name" value="HNH"/>
    <property type="match status" value="1"/>
</dbReference>
<dbReference type="EMBL" id="LR796147">
    <property type="protein sequence ID" value="CAB4121455.1"/>
    <property type="molecule type" value="Genomic_DNA"/>
</dbReference>
<dbReference type="GO" id="GO:0003676">
    <property type="term" value="F:nucleic acid binding"/>
    <property type="evidence" value="ECO:0007669"/>
    <property type="project" value="InterPro"/>
</dbReference>
<reference evidence="2" key="1">
    <citation type="submission" date="2020-04" db="EMBL/GenBank/DDBJ databases">
        <authorList>
            <person name="Chiriac C."/>
            <person name="Salcher M."/>
            <person name="Ghai R."/>
            <person name="Kavagutti S V."/>
        </authorList>
    </citation>
    <scope>NUCLEOTIDE SEQUENCE</scope>
</reference>
<sequence length="145" mass="16771">MPTYPISTKCASLGCKETRGKYNSFCSEHGGVRVVREDRKQHDSMYNTSQWRTKRRVELSRNPLCSKCLCNGKVVQASHVDHVFPWSVIGIEAFYNNLFQSLCPECHSYKTGQEQKGLILYYKDGHEAVYRLSDYRLKAVFSFET</sequence>
<gene>
    <name evidence="2" type="ORF">UFOVP11_38</name>
</gene>
<protein>
    <submittedName>
        <fullName evidence="2">HNHc domain containing protein</fullName>
    </submittedName>
</protein>
<dbReference type="Gene3D" id="1.10.30.50">
    <property type="match status" value="1"/>
</dbReference>
<name>A0A6J5KIV8_9CAUD</name>
<accession>A0A6J5KIV8</accession>
<dbReference type="GO" id="GO:0008270">
    <property type="term" value="F:zinc ion binding"/>
    <property type="evidence" value="ECO:0007669"/>
    <property type="project" value="InterPro"/>
</dbReference>
<organism evidence="2">
    <name type="scientific">uncultured Caudovirales phage</name>
    <dbReference type="NCBI Taxonomy" id="2100421"/>
    <lineage>
        <taxon>Viruses</taxon>
        <taxon>Duplodnaviria</taxon>
        <taxon>Heunggongvirae</taxon>
        <taxon>Uroviricota</taxon>
        <taxon>Caudoviricetes</taxon>
        <taxon>Peduoviridae</taxon>
        <taxon>Maltschvirus</taxon>
        <taxon>Maltschvirus maltsch</taxon>
    </lineage>
</organism>
<proteinExistence type="predicted"/>
<dbReference type="CDD" id="cd00085">
    <property type="entry name" value="HNHc"/>
    <property type="match status" value="1"/>
</dbReference>
<evidence type="ECO:0000259" key="1">
    <source>
        <dbReference type="Pfam" id="PF01844"/>
    </source>
</evidence>
<dbReference type="GO" id="GO:0004519">
    <property type="term" value="F:endonuclease activity"/>
    <property type="evidence" value="ECO:0007669"/>
    <property type="project" value="InterPro"/>
</dbReference>
<dbReference type="InterPro" id="IPR003615">
    <property type="entry name" value="HNH_nuc"/>
</dbReference>
<evidence type="ECO:0000313" key="2">
    <source>
        <dbReference type="EMBL" id="CAB4121455.1"/>
    </source>
</evidence>
<dbReference type="InterPro" id="IPR002711">
    <property type="entry name" value="HNH"/>
</dbReference>